<name>A0ACB7RJX7_HYAAI</name>
<evidence type="ECO:0000313" key="2">
    <source>
        <dbReference type="Proteomes" id="UP000821845"/>
    </source>
</evidence>
<organism evidence="1 2">
    <name type="scientific">Hyalomma asiaticum</name>
    <name type="common">Tick</name>
    <dbReference type="NCBI Taxonomy" id="266040"/>
    <lineage>
        <taxon>Eukaryota</taxon>
        <taxon>Metazoa</taxon>
        <taxon>Ecdysozoa</taxon>
        <taxon>Arthropoda</taxon>
        <taxon>Chelicerata</taxon>
        <taxon>Arachnida</taxon>
        <taxon>Acari</taxon>
        <taxon>Parasitiformes</taxon>
        <taxon>Ixodida</taxon>
        <taxon>Ixodoidea</taxon>
        <taxon>Ixodidae</taxon>
        <taxon>Hyalomminae</taxon>
        <taxon>Hyalomma</taxon>
    </lineage>
</organism>
<protein>
    <submittedName>
        <fullName evidence="1">Uncharacterized protein</fullName>
    </submittedName>
</protein>
<sequence>MTRQRRRVFAENPDIDTKTKKRLIDLSEQILSGLDRGLQLQVLDPEKLPKLVKKNRPLLNQVRRKNEEFEDMIKKAEALRDQLKQQFKPENGDTSAVKVSSKGSEASEGLGASEGAGPSNNVN</sequence>
<dbReference type="Proteomes" id="UP000821845">
    <property type="component" value="Chromosome 9"/>
</dbReference>
<keyword evidence="2" id="KW-1185">Reference proteome</keyword>
<gene>
    <name evidence="1" type="ORF">HPB50_003957</name>
</gene>
<reference evidence="1" key="1">
    <citation type="submission" date="2020-05" db="EMBL/GenBank/DDBJ databases">
        <title>Large-scale comparative analyses of tick genomes elucidate their genetic diversity and vector capacities.</title>
        <authorList>
            <person name="Jia N."/>
            <person name="Wang J."/>
            <person name="Shi W."/>
            <person name="Du L."/>
            <person name="Sun Y."/>
            <person name="Zhan W."/>
            <person name="Jiang J."/>
            <person name="Wang Q."/>
            <person name="Zhang B."/>
            <person name="Ji P."/>
            <person name="Sakyi L.B."/>
            <person name="Cui X."/>
            <person name="Yuan T."/>
            <person name="Jiang B."/>
            <person name="Yang W."/>
            <person name="Lam T.T.-Y."/>
            <person name="Chang Q."/>
            <person name="Ding S."/>
            <person name="Wang X."/>
            <person name="Zhu J."/>
            <person name="Ruan X."/>
            <person name="Zhao L."/>
            <person name="Wei J."/>
            <person name="Que T."/>
            <person name="Du C."/>
            <person name="Cheng J."/>
            <person name="Dai P."/>
            <person name="Han X."/>
            <person name="Huang E."/>
            <person name="Gao Y."/>
            <person name="Liu J."/>
            <person name="Shao H."/>
            <person name="Ye R."/>
            <person name="Li L."/>
            <person name="Wei W."/>
            <person name="Wang X."/>
            <person name="Wang C."/>
            <person name="Yang T."/>
            <person name="Huo Q."/>
            <person name="Li W."/>
            <person name="Guo W."/>
            <person name="Chen H."/>
            <person name="Zhou L."/>
            <person name="Ni X."/>
            <person name="Tian J."/>
            <person name="Zhou Y."/>
            <person name="Sheng Y."/>
            <person name="Liu T."/>
            <person name="Pan Y."/>
            <person name="Xia L."/>
            <person name="Li J."/>
            <person name="Zhao F."/>
            <person name="Cao W."/>
        </authorList>
    </citation>
    <scope>NUCLEOTIDE SEQUENCE</scope>
    <source>
        <strain evidence="1">Hyas-2018</strain>
    </source>
</reference>
<dbReference type="EMBL" id="CM023489">
    <property type="protein sequence ID" value="KAH6921679.1"/>
    <property type="molecule type" value="Genomic_DNA"/>
</dbReference>
<evidence type="ECO:0000313" key="1">
    <source>
        <dbReference type="EMBL" id="KAH6921679.1"/>
    </source>
</evidence>
<accession>A0ACB7RJX7</accession>
<comment type="caution">
    <text evidence="1">The sequence shown here is derived from an EMBL/GenBank/DDBJ whole genome shotgun (WGS) entry which is preliminary data.</text>
</comment>
<proteinExistence type="predicted"/>